<evidence type="ECO:0000313" key="1">
    <source>
        <dbReference type="EMBL" id="MFD0799354.1"/>
    </source>
</evidence>
<name>A0ABW3B9C1_9FLAO</name>
<sequence>MKKVLVFCLASLSLVIACKEQQKNTVEKVETVEKLKSIPEQVAIANGFANWATVNKITFTFNVDRGDSHFERTWSWAPKTNDVVFMTREDTIAYNRKAVDTVLAKTDAGFINDKFWLLAPYQLVWDKNGYRYEHEATATAPMSQEPMQKLTIVYGSEGGYTPGDAYDFYFGDDFIIKEWAFRKGNQEAPNMVTSWEDYKDFKGLNIATKHKRADEDFNLYFTGITVE</sequence>
<dbReference type="RefSeq" id="WP_379936317.1">
    <property type="nucleotide sequence ID" value="NZ_JBHTHY010000023.1"/>
</dbReference>
<dbReference type="EMBL" id="JBHTHY010000023">
    <property type="protein sequence ID" value="MFD0799354.1"/>
    <property type="molecule type" value="Genomic_DNA"/>
</dbReference>
<comment type="caution">
    <text evidence="1">The sequence shown here is derived from an EMBL/GenBank/DDBJ whole genome shotgun (WGS) entry which is preliminary data.</text>
</comment>
<keyword evidence="2" id="KW-1185">Reference proteome</keyword>
<protein>
    <submittedName>
        <fullName evidence="1">Uncharacterized protein</fullName>
    </submittedName>
</protein>
<organism evidence="1 2">
    <name type="scientific">Maribacter chungangensis</name>
    <dbReference type="NCBI Taxonomy" id="1069117"/>
    <lineage>
        <taxon>Bacteria</taxon>
        <taxon>Pseudomonadati</taxon>
        <taxon>Bacteroidota</taxon>
        <taxon>Flavobacteriia</taxon>
        <taxon>Flavobacteriales</taxon>
        <taxon>Flavobacteriaceae</taxon>
        <taxon>Maribacter</taxon>
    </lineage>
</organism>
<accession>A0ABW3B9C1</accession>
<proteinExistence type="predicted"/>
<dbReference type="Proteomes" id="UP001597012">
    <property type="component" value="Unassembled WGS sequence"/>
</dbReference>
<reference evidence="2" key="1">
    <citation type="journal article" date="2019" name="Int. J. Syst. Evol. Microbiol.">
        <title>The Global Catalogue of Microorganisms (GCM) 10K type strain sequencing project: providing services to taxonomists for standard genome sequencing and annotation.</title>
        <authorList>
            <consortium name="The Broad Institute Genomics Platform"/>
            <consortium name="The Broad Institute Genome Sequencing Center for Infectious Disease"/>
            <person name="Wu L."/>
            <person name="Ma J."/>
        </authorList>
    </citation>
    <scope>NUCLEOTIDE SEQUENCE [LARGE SCALE GENOMIC DNA]</scope>
    <source>
        <strain evidence="2">CCUG 61948</strain>
    </source>
</reference>
<evidence type="ECO:0000313" key="2">
    <source>
        <dbReference type="Proteomes" id="UP001597012"/>
    </source>
</evidence>
<dbReference type="PROSITE" id="PS51257">
    <property type="entry name" value="PROKAR_LIPOPROTEIN"/>
    <property type="match status" value="1"/>
</dbReference>
<gene>
    <name evidence="1" type="ORF">ACFQZJ_17920</name>
</gene>